<feature type="domain" description="VWFA" evidence="1">
    <location>
        <begin position="48"/>
        <end position="237"/>
    </location>
</feature>
<dbReference type="EMBL" id="MN740389">
    <property type="protein sequence ID" value="QHU03917.1"/>
    <property type="molecule type" value="Genomic_DNA"/>
</dbReference>
<dbReference type="PROSITE" id="PS50234">
    <property type="entry name" value="VWFA"/>
    <property type="match status" value="1"/>
</dbReference>
<dbReference type="AlphaFoldDB" id="A0A6C0JHH5"/>
<proteinExistence type="predicted"/>
<evidence type="ECO:0000313" key="2">
    <source>
        <dbReference type="EMBL" id="QHU03917.1"/>
    </source>
</evidence>
<dbReference type="CDD" id="cd00198">
    <property type="entry name" value="vWFA"/>
    <property type="match status" value="1"/>
</dbReference>
<dbReference type="SUPFAM" id="SSF53300">
    <property type="entry name" value="vWA-like"/>
    <property type="match status" value="1"/>
</dbReference>
<dbReference type="InterPro" id="IPR036465">
    <property type="entry name" value="vWFA_dom_sf"/>
</dbReference>
<sequence>MSCSILSSDILIHRNQDTLPLTDFPSSEYFGIVSAKVSKTKIVKTPTFLLFTIDKTGSMADYASGNACKLDHVIQTFVNMMGYLAKLDTEMYVQVNSFNTIVDVTIERVMVTPDNVDDLIKIIKNLRPEGSTNIGLALQTANTVLTSYKNEFPEHQIGHVFMTDGEASTGVIAVDELVRYVDDDFYNTFVGFGLKHNVELLNKCGSKKNAEYQFVDNMENTALIYGETIHKFIYPAIRNAEFLVEGGSIYDWSTDEWTTSIKEPIIISEIEKIYHIRTRYPETVTVSIYGEQCSSAETEKNEDYNRDYGLLDVACSIPDLIDGDTELPYFNEDLTKYAFRQKIQELLFEAKQGIDSRSRQIQYKKELIEAFKTIRKYMRINNLREDGLLKMLCDDISVVYRTFDRQHGVMYASARCNSQGRQRTYNTNDTQDSDNIPAYPEPMFQRQNALARTPQYPPRPMLVRANTNSFQDVDEFLRANNADDVSSIGSRSPELSLEIEEDQINETTFTTYNECGFTSRYDTTVFRNLFGDDIDYLPEDQLEMYIPESCNTTCFATPGVVNTMRSMSHI</sequence>
<protein>
    <recommendedName>
        <fullName evidence="1">VWFA domain-containing protein</fullName>
    </recommendedName>
</protein>
<accession>A0A6C0JHH5</accession>
<reference evidence="2" key="1">
    <citation type="journal article" date="2020" name="Nature">
        <title>Giant virus diversity and host interactions through global metagenomics.</title>
        <authorList>
            <person name="Schulz F."/>
            <person name="Roux S."/>
            <person name="Paez-Espino D."/>
            <person name="Jungbluth S."/>
            <person name="Walsh D.A."/>
            <person name="Denef V.J."/>
            <person name="McMahon K.D."/>
            <person name="Konstantinidis K.T."/>
            <person name="Eloe-Fadrosh E.A."/>
            <person name="Kyrpides N.C."/>
            <person name="Woyke T."/>
        </authorList>
    </citation>
    <scope>NUCLEOTIDE SEQUENCE</scope>
    <source>
        <strain evidence="2">GVMAG-M-3300027708-20</strain>
    </source>
</reference>
<organism evidence="2">
    <name type="scientific">viral metagenome</name>
    <dbReference type="NCBI Taxonomy" id="1070528"/>
    <lineage>
        <taxon>unclassified sequences</taxon>
        <taxon>metagenomes</taxon>
        <taxon>organismal metagenomes</taxon>
    </lineage>
</organism>
<dbReference type="Gene3D" id="3.40.50.410">
    <property type="entry name" value="von Willebrand factor, type A domain"/>
    <property type="match status" value="1"/>
</dbReference>
<evidence type="ECO:0000259" key="1">
    <source>
        <dbReference type="PROSITE" id="PS50234"/>
    </source>
</evidence>
<dbReference type="InterPro" id="IPR002035">
    <property type="entry name" value="VWF_A"/>
</dbReference>
<dbReference type="Pfam" id="PF00092">
    <property type="entry name" value="VWA"/>
    <property type="match status" value="1"/>
</dbReference>
<name>A0A6C0JHH5_9ZZZZ</name>